<evidence type="ECO:0000256" key="2">
    <source>
        <dbReference type="SAM" id="SignalP"/>
    </source>
</evidence>
<dbReference type="EMBL" id="HBIJ01014449">
    <property type="protein sequence ID" value="CAE0368929.1"/>
    <property type="molecule type" value="Transcribed_RNA"/>
</dbReference>
<feature type="compositionally biased region" description="Polar residues" evidence="1">
    <location>
        <begin position="425"/>
        <end position="434"/>
    </location>
</feature>
<sequence>MFIFQNKSLGFVLTLYLRSIFALSLNVPTNEQPKVWVCCNRWCRERGASIPLGAAIALTAGQDVTVAPHRCFGRCTIGPNVAALNNNGTVLEYHRVDSVEKISAILSRLGTQIDWHQAQSLEFSVQAGRVAEKQPELAIAAHTAAIETGREDQAAVALVGRAEARLSLASTHADRIARRIRSLRQGRSTNKYLIRSKIINFFATTLSVKKNEPFLSNENNHDSLNIEKENHLIKSTNEWWNLSNLKSVLTSEGAKIRRRASASIAALRFRRQDVVALASPATIIAVKALAEDLLYDDATIAALEFHSKMFEIEVRRALDDALQAAKLLPSYARVWRVASQALTTIGADQATAHQFSQLATDLDLASSDQDYFNDADDDEDDEDDYYATPSSSSQSTTSNNDKATTQGEYDDEDLTTETEHLKYTPIQQHNDISK</sequence>
<feature type="signal peptide" evidence="2">
    <location>
        <begin position="1"/>
        <end position="22"/>
    </location>
</feature>
<evidence type="ECO:0000256" key="1">
    <source>
        <dbReference type="SAM" id="MobiDB-lite"/>
    </source>
</evidence>
<dbReference type="CDD" id="cd02980">
    <property type="entry name" value="TRX_Fd_family"/>
    <property type="match status" value="1"/>
</dbReference>
<dbReference type="AlphaFoldDB" id="A0A7S3NLZ9"/>
<evidence type="ECO:0000313" key="3">
    <source>
        <dbReference type="EMBL" id="CAE0368929.1"/>
    </source>
</evidence>
<proteinExistence type="predicted"/>
<feature type="compositionally biased region" description="Acidic residues" evidence="1">
    <location>
        <begin position="371"/>
        <end position="385"/>
    </location>
</feature>
<dbReference type="SUPFAM" id="SSF52833">
    <property type="entry name" value="Thioredoxin-like"/>
    <property type="match status" value="1"/>
</dbReference>
<dbReference type="InterPro" id="IPR036249">
    <property type="entry name" value="Thioredoxin-like_sf"/>
</dbReference>
<feature type="region of interest" description="Disordered" evidence="1">
    <location>
        <begin position="369"/>
        <end position="434"/>
    </location>
</feature>
<gene>
    <name evidence="3" type="ORF">ALAG00032_LOCUS9692</name>
</gene>
<organism evidence="3">
    <name type="scientific">Aureoumbra lagunensis</name>
    <dbReference type="NCBI Taxonomy" id="44058"/>
    <lineage>
        <taxon>Eukaryota</taxon>
        <taxon>Sar</taxon>
        <taxon>Stramenopiles</taxon>
        <taxon>Ochrophyta</taxon>
        <taxon>Pelagophyceae</taxon>
        <taxon>Pelagomonadales</taxon>
        <taxon>Aureoumbra</taxon>
    </lineage>
</organism>
<accession>A0A7S3NLZ9</accession>
<reference evidence="3" key="1">
    <citation type="submission" date="2021-01" db="EMBL/GenBank/DDBJ databases">
        <authorList>
            <person name="Corre E."/>
            <person name="Pelletier E."/>
            <person name="Niang G."/>
            <person name="Scheremetjew M."/>
            <person name="Finn R."/>
            <person name="Kale V."/>
            <person name="Holt S."/>
            <person name="Cochrane G."/>
            <person name="Meng A."/>
            <person name="Brown T."/>
            <person name="Cohen L."/>
        </authorList>
    </citation>
    <scope>NUCLEOTIDE SEQUENCE</scope>
    <source>
        <strain evidence="3">CCMP1510</strain>
    </source>
</reference>
<protein>
    <submittedName>
        <fullName evidence="3">Uncharacterized protein</fullName>
    </submittedName>
</protein>
<feature type="compositionally biased region" description="Low complexity" evidence="1">
    <location>
        <begin position="386"/>
        <end position="398"/>
    </location>
</feature>
<feature type="chain" id="PRO_5031109980" evidence="2">
    <location>
        <begin position="23"/>
        <end position="434"/>
    </location>
</feature>
<keyword evidence="2" id="KW-0732">Signal</keyword>
<name>A0A7S3NLZ9_9STRA</name>